<reference evidence="1" key="2">
    <citation type="submission" date="2025-09" db="UniProtKB">
        <authorList>
            <consortium name="EnsemblPlants"/>
        </authorList>
    </citation>
    <scope>IDENTIFICATION</scope>
</reference>
<dbReference type="Proteomes" id="UP001732700">
    <property type="component" value="Chromosome 1D"/>
</dbReference>
<evidence type="ECO:0000313" key="2">
    <source>
        <dbReference type="Proteomes" id="UP001732700"/>
    </source>
</evidence>
<protein>
    <submittedName>
        <fullName evidence="1">Uncharacterized protein</fullName>
    </submittedName>
</protein>
<sequence>MHQEWLSANDIKESLRKIIPYLNDTSSTAHKAIYYDGWDGLAASAVLRAIAKHPPQSLVNKFKKIIHVDCSRWKSRRALQRKIAQELKLPHHVMAVIDRQDEEDDFTGIDESSRAEINDVGVEIYQILLQEKCLVVFLNGSDHTVDLVNFGIPLSLWSSIRVLWTFRGRLRLNLNISEKVDTSHFFLKGKFSFKRWRYFLKKEVREIAGYIDKKYEAVEECCLYMLSLNSQGGNIMDYNWATHASNYWVCDGLIQGAQSDEAWEVATALQQQICMDDYSSNTLPYFGSELQTPPNRWILFWDKCNVHGRTKVSTAAVHPESTSFFLAAATSGSDPPLRLLPNDMFHQSDKLGVLKLCGCTFSFSSPPFCCCRNLRFLGLDGCKDQRVEQTDTQVRPTMEFFNSLWVLDICNTDWELDLSPEIIQQMAVNIREVHIKTGRFWHMAFAWRQLQNLRKLRVIDPTCSWEMGGKDEFTVFPSLPASNSLKTLVLDGCVGLQHVEGLPLSLESFSLDAGSRKNDYKKAKISRISMAGCAILSHFTLYGSLPNLEELDLSGTQLKMLDLRTEVVQIPCLQRVMLLGCEKLRVVLWSEKDFPRLNLICIDTHGGGEMRRILHDSEKLIEGYCQAYVNIMDMRFIQSIVQISYSDLVWNNNCFRLNIRISATSTNGEHRCKGKMGSESSGEILGPPIPKSLIPENSHNTYTCVAIGDITIDHHGYNSEVQIEPLGYHVEIGEGISNTSVESIQGMNSIIALMNRDESLHVHDNSSITTVIPEHMIDSNKNQLTWRHLKRCHVVRCPKMQTVFITNSFDFQVFNKLEALWVADLPMAHCIWNPHMFYFGSTRGSFAELRSIHLYSCPRLAFVLSLSWGRSTTHPYLPNLETLYIVNCGALVEVFPMNSMYVAKIATYGKECVLSFPNLKHIYLHELYELQHICEAKMFAPMLETVRLRGCWGLRRLPAVDYRDNRPVVDCEKDWWDKLEWDGLEAGHDPSLFEPRHSSYYKKPLSRVSVLR</sequence>
<reference evidence="1" key="1">
    <citation type="submission" date="2021-05" db="EMBL/GenBank/DDBJ databases">
        <authorList>
            <person name="Scholz U."/>
            <person name="Mascher M."/>
            <person name="Fiebig A."/>
        </authorList>
    </citation>
    <scope>NUCLEOTIDE SEQUENCE [LARGE SCALE GENOMIC DNA]</scope>
</reference>
<organism evidence="1 2">
    <name type="scientific">Avena sativa</name>
    <name type="common">Oat</name>
    <dbReference type="NCBI Taxonomy" id="4498"/>
    <lineage>
        <taxon>Eukaryota</taxon>
        <taxon>Viridiplantae</taxon>
        <taxon>Streptophyta</taxon>
        <taxon>Embryophyta</taxon>
        <taxon>Tracheophyta</taxon>
        <taxon>Spermatophyta</taxon>
        <taxon>Magnoliopsida</taxon>
        <taxon>Liliopsida</taxon>
        <taxon>Poales</taxon>
        <taxon>Poaceae</taxon>
        <taxon>BOP clade</taxon>
        <taxon>Pooideae</taxon>
        <taxon>Poodae</taxon>
        <taxon>Poeae</taxon>
        <taxon>Poeae Chloroplast Group 1 (Aveneae type)</taxon>
        <taxon>Aveninae</taxon>
        <taxon>Avena</taxon>
    </lineage>
</organism>
<evidence type="ECO:0000313" key="1">
    <source>
        <dbReference type="EnsemblPlants" id="AVESA.00010b.r2.1DG0120970.1.CDS"/>
    </source>
</evidence>
<proteinExistence type="predicted"/>
<dbReference type="EnsemblPlants" id="AVESA.00010b.r2.1DG0120970.1">
    <property type="protein sequence ID" value="AVESA.00010b.r2.1DG0120970.1.CDS"/>
    <property type="gene ID" value="AVESA.00010b.r2.1DG0120970"/>
</dbReference>
<name>A0ACD5TSK4_AVESA</name>
<accession>A0ACD5TSK4</accession>
<keyword evidence="2" id="KW-1185">Reference proteome</keyword>